<feature type="transmembrane region" description="Helical" evidence="9">
    <location>
        <begin position="248"/>
        <end position="266"/>
    </location>
</feature>
<dbReference type="EMBL" id="FPHP01000001">
    <property type="protein sequence ID" value="SFV74505.1"/>
    <property type="molecule type" value="Genomic_DNA"/>
</dbReference>
<sequence length="893" mass="99491">MKPFELNEEQLLHQFKTSRDGLKSKEVEKRKNEFGLNFIEGKKKKNYLKEYLLQYIQFFPILLEIAGILALVADYYQPNEGNDILAYAIFGAVFINATFTFWQNFKADKAMEALLKLIPTIIKVRRNNNIEEIDACNLVPGDIIILEEGDKIAADAILLEANELYINTSSLDGESKPSKRFLKSGGAKRSIDAKNMVYAGTSVVNGSGEAVVVATGMATEFGKIATLTTNIEKGLTPLEKEIINMTKILTILALIAGVVFFFLGYFSGKGILIAAIFALSLIVANVPEGLLPTITLSLSLASQRMAQRNALIKNLASVETLGSVTTICTDKTGTLTKNEMTLQEIYLASGEKIFVSGSGYGVEGTFTIKNENPNSHHHLAQLLQAGWFNSRASIEEQKIVGDPTELALVVAAKKYHLSLDFEKLSENPFSSDRKMMSTFGKIEDKEILFVKGAPEVIFQKTTHYQDKDGKKIFDELAKKRMLEELYNFENRAFRVLAIAMNDKNEEKNLTLLGLVAIMDIARPEVKDALGKCYTAGIRTIMITGDNPNTAAAIGRDIGLKFDAVMSGDEVARLSDGKLQELLREKTYIFARMASHQKLKIADALQKNGEVIAMTGDGVNDAPSLRKADIGIAMGSGTDVAKEASDMILLDDNFNSIVSAIEEGRTVYFNIKKFVTYILSSNVPEIVPYVLSFFLKIPNPLSVIQILSIDLGSDMLPGLALGSEKPEKNIMKRPPVGKNEKILDWEVFKRGYFFIGIIEASAAMFAFVTFLLTHGWQYGQVDLKDPLFQAQAMTMTLLGAVTSQLANVWTMRSWDFNIWTMSWKSNKTLLFSMVAVLFWIWALLNVEGVQKVFNTASVPLKDLWILLPFPIFIFISHETYKYFRAKKIYQKEDI</sequence>
<dbReference type="InterPro" id="IPR006068">
    <property type="entry name" value="ATPase_P-typ_cation-transptr_C"/>
</dbReference>
<dbReference type="GO" id="GO:0005886">
    <property type="term" value="C:plasma membrane"/>
    <property type="evidence" value="ECO:0007669"/>
    <property type="project" value="UniProtKB-SubCell"/>
</dbReference>
<evidence type="ECO:0000256" key="6">
    <source>
        <dbReference type="ARBA" id="ARBA00022967"/>
    </source>
</evidence>
<dbReference type="NCBIfam" id="TIGR01494">
    <property type="entry name" value="ATPase_P-type"/>
    <property type="match status" value="3"/>
</dbReference>
<accession>A0A1W1D1I3</accession>
<keyword evidence="5" id="KW-0067">ATP-binding</keyword>
<dbReference type="PRINTS" id="PR00121">
    <property type="entry name" value="NAKATPASE"/>
</dbReference>
<dbReference type="SMART" id="SM00831">
    <property type="entry name" value="Cation_ATPase_N"/>
    <property type="match status" value="1"/>
</dbReference>
<dbReference type="Gene3D" id="3.40.50.1000">
    <property type="entry name" value="HAD superfamily/HAD-like"/>
    <property type="match status" value="1"/>
</dbReference>
<dbReference type="InterPro" id="IPR023299">
    <property type="entry name" value="ATPase_P-typ_cyto_dom_N"/>
</dbReference>
<organism evidence="11">
    <name type="scientific">hydrothermal vent metagenome</name>
    <dbReference type="NCBI Taxonomy" id="652676"/>
    <lineage>
        <taxon>unclassified sequences</taxon>
        <taxon>metagenomes</taxon>
        <taxon>ecological metagenomes</taxon>
    </lineage>
</organism>
<evidence type="ECO:0000259" key="10">
    <source>
        <dbReference type="SMART" id="SM00831"/>
    </source>
</evidence>
<dbReference type="EC" id="3.6.3.4" evidence="11"/>
<evidence type="ECO:0000256" key="3">
    <source>
        <dbReference type="ARBA" id="ARBA00022692"/>
    </source>
</evidence>
<dbReference type="SUPFAM" id="SSF81665">
    <property type="entry name" value="Calcium ATPase, transmembrane domain M"/>
    <property type="match status" value="1"/>
</dbReference>
<keyword evidence="4" id="KW-0547">Nucleotide-binding</keyword>
<protein>
    <submittedName>
        <fullName evidence="11">Lead, cadmium, zinc and mercury transporting ATPase Copper-translocating P-type ATPase</fullName>
        <ecNumber evidence="11">3.6.3.3</ecNumber>
        <ecNumber evidence="11">3.6.3.4</ecNumber>
    </submittedName>
</protein>
<dbReference type="PRINTS" id="PR00119">
    <property type="entry name" value="CATATPASE"/>
</dbReference>
<dbReference type="GO" id="GO:0019829">
    <property type="term" value="F:ATPase-coupled monoatomic cation transmembrane transporter activity"/>
    <property type="evidence" value="ECO:0007669"/>
    <property type="project" value="TreeGrafter"/>
</dbReference>
<name>A0A1W1D1I3_9ZZZZ</name>
<dbReference type="InterPro" id="IPR050510">
    <property type="entry name" value="Cation_transp_ATPase_P-type"/>
</dbReference>
<dbReference type="InterPro" id="IPR018303">
    <property type="entry name" value="ATPase_P-typ_P_site"/>
</dbReference>
<feature type="transmembrane region" description="Helical" evidence="9">
    <location>
        <begin position="827"/>
        <end position="843"/>
    </location>
</feature>
<dbReference type="InterPro" id="IPR023214">
    <property type="entry name" value="HAD_sf"/>
</dbReference>
<dbReference type="SFLD" id="SFLDG00002">
    <property type="entry name" value="C1.7:_P-type_atpase_like"/>
    <property type="match status" value="1"/>
</dbReference>
<dbReference type="Pfam" id="PF00122">
    <property type="entry name" value="E1-E2_ATPase"/>
    <property type="match status" value="1"/>
</dbReference>
<dbReference type="PANTHER" id="PTHR43294:SF21">
    <property type="entry name" value="CATION TRANSPORTING ATPASE"/>
    <property type="match status" value="1"/>
</dbReference>
<keyword evidence="3 9" id="KW-0812">Transmembrane</keyword>
<dbReference type="PROSITE" id="PS00154">
    <property type="entry name" value="ATPASE_E1_E2"/>
    <property type="match status" value="1"/>
</dbReference>
<keyword evidence="6" id="KW-1278">Translocase</keyword>
<dbReference type="Gene3D" id="3.40.1110.10">
    <property type="entry name" value="Calcium-transporting ATPase, cytoplasmic domain N"/>
    <property type="match status" value="1"/>
</dbReference>
<feature type="transmembrane region" description="Helical" evidence="9">
    <location>
        <begin position="750"/>
        <end position="775"/>
    </location>
</feature>
<dbReference type="Pfam" id="PF08282">
    <property type="entry name" value="Hydrolase_3"/>
    <property type="match status" value="1"/>
</dbReference>
<keyword evidence="8 9" id="KW-0472">Membrane</keyword>
<dbReference type="GO" id="GO:1902600">
    <property type="term" value="P:proton transmembrane transport"/>
    <property type="evidence" value="ECO:0007669"/>
    <property type="project" value="TreeGrafter"/>
</dbReference>
<keyword evidence="7 9" id="KW-1133">Transmembrane helix</keyword>
<dbReference type="SUPFAM" id="SSF56784">
    <property type="entry name" value="HAD-like"/>
    <property type="match status" value="1"/>
</dbReference>
<keyword evidence="2" id="KW-1003">Cell membrane</keyword>
<dbReference type="Pfam" id="PF13246">
    <property type="entry name" value="Cation_ATPase"/>
    <property type="match status" value="1"/>
</dbReference>
<dbReference type="SUPFAM" id="SSF81653">
    <property type="entry name" value="Calcium ATPase, transduction domain A"/>
    <property type="match status" value="1"/>
</dbReference>
<dbReference type="Pfam" id="PF00689">
    <property type="entry name" value="Cation_ATPase_C"/>
    <property type="match status" value="1"/>
</dbReference>
<feature type="transmembrane region" description="Helical" evidence="9">
    <location>
        <begin position="272"/>
        <end position="298"/>
    </location>
</feature>
<feature type="transmembrane region" description="Helical" evidence="9">
    <location>
        <begin position="863"/>
        <end position="882"/>
    </location>
</feature>
<dbReference type="PANTHER" id="PTHR43294">
    <property type="entry name" value="SODIUM/POTASSIUM-TRANSPORTING ATPASE SUBUNIT ALPHA"/>
    <property type="match status" value="1"/>
</dbReference>
<proteinExistence type="predicted"/>
<evidence type="ECO:0000256" key="5">
    <source>
        <dbReference type="ARBA" id="ARBA00022840"/>
    </source>
</evidence>
<dbReference type="InterPro" id="IPR023298">
    <property type="entry name" value="ATPase_P-typ_TM_dom_sf"/>
</dbReference>
<dbReference type="SFLD" id="SFLDF00027">
    <property type="entry name" value="p-type_atpase"/>
    <property type="match status" value="1"/>
</dbReference>
<dbReference type="InterPro" id="IPR001757">
    <property type="entry name" value="P_typ_ATPase"/>
</dbReference>
<evidence type="ECO:0000256" key="1">
    <source>
        <dbReference type="ARBA" id="ARBA00004651"/>
    </source>
</evidence>
<dbReference type="GO" id="GO:0016887">
    <property type="term" value="F:ATP hydrolysis activity"/>
    <property type="evidence" value="ECO:0007669"/>
    <property type="project" value="InterPro"/>
</dbReference>
<dbReference type="Gene3D" id="2.70.150.10">
    <property type="entry name" value="Calcium-transporting ATPase, cytoplasmic transduction domain A"/>
    <property type="match status" value="1"/>
</dbReference>
<dbReference type="SFLD" id="SFLDS00003">
    <property type="entry name" value="Haloacid_Dehalogenase"/>
    <property type="match status" value="1"/>
</dbReference>
<dbReference type="InterPro" id="IPR008250">
    <property type="entry name" value="ATPase_P-typ_transduc_dom_A_sf"/>
</dbReference>
<dbReference type="Gene3D" id="1.20.1110.10">
    <property type="entry name" value="Calcium-transporting ATPase, transmembrane domain"/>
    <property type="match status" value="1"/>
</dbReference>
<comment type="subcellular location">
    <subcellularLocation>
        <location evidence="1">Cell membrane</location>
        <topology evidence="1">Multi-pass membrane protein</topology>
    </subcellularLocation>
</comment>
<feature type="transmembrane region" description="Helical" evidence="9">
    <location>
        <begin position="52"/>
        <end position="72"/>
    </location>
</feature>
<dbReference type="Pfam" id="PF00690">
    <property type="entry name" value="Cation_ATPase_N"/>
    <property type="match status" value="1"/>
</dbReference>
<evidence type="ECO:0000256" key="7">
    <source>
        <dbReference type="ARBA" id="ARBA00022989"/>
    </source>
</evidence>
<feature type="domain" description="Cation-transporting P-type ATPase N-terminal" evidence="10">
    <location>
        <begin position="2"/>
        <end position="75"/>
    </location>
</feature>
<dbReference type="GO" id="GO:0005524">
    <property type="term" value="F:ATP binding"/>
    <property type="evidence" value="ECO:0007669"/>
    <property type="project" value="UniProtKB-KW"/>
</dbReference>
<gene>
    <name evidence="11" type="ORF">MNB_SM-3-1417</name>
</gene>
<keyword evidence="11" id="KW-0378">Hydrolase</keyword>
<reference evidence="11" key="1">
    <citation type="submission" date="2016-10" db="EMBL/GenBank/DDBJ databases">
        <authorList>
            <person name="de Groot N.N."/>
        </authorList>
    </citation>
    <scope>NUCLEOTIDE SEQUENCE</scope>
</reference>
<evidence type="ECO:0000256" key="9">
    <source>
        <dbReference type="SAM" id="Phobius"/>
    </source>
</evidence>
<evidence type="ECO:0000256" key="8">
    <source>
        <dbReference type="ARBA" id="ARBA00023136"/>
    </source>
</evidence>
<evidence type="ECO:0000256" key="2">
    <source>
        <dbReference type="ARBA" id="ARBA00022475"/>
    </source>
</evidence>
<evidence type="ECO:0000313" key="11">
    <source>
        <dbReference type="EMBL" id="SFV74505.1"/>
    </source>
</evidence>
<dbReference type="InterPro" id="IPR036412">
    <property type="entry name" value="HAD-like_sf"/>
</dbReference>
<dbReference type="AlphaFoldDB" id="A0A1W1D1I3"/>
<feature type="transmembrane region" description="Helical" evidence="9">
    <location>
        <begin position="84"/>
        <end position="102"/>
    </location>
</feature>
<dbReference type="SUPFAM" id="SSF81660">
    <property type="entry name" value="Metal cation-transporting ATPase, ATP-binding domain N"/>
    <property type="match status" value="1"/>
</dbReference>
<feature type="transmembrane region" description="Helical" evidence="9">
    <location>
        <begin position="787"/>
        <end position="807"/>
    </location>
</feature>
<dbReference type="InterPro" id="IPR004014">
    <property type="entry name" value="ATPase_P-typ_cation-transptr_N"/>
</dbReference>
<dbReference type="EC" id="3.6.3.3" evidence="11"/>
<dbReference type="InterPro" id="IPR059000">
    <property type="entry name" value="ATPase_P-type_domA"/>
</dbReference>
<evidence type="ECO:0000256" key="4">
    <source>
        <dbReference type="ARBA" id="ARBA00022741"/>
    </source>
</evidence>
<dbReference type="InterPro" id="IPR044492">
    <property type="entry name" value="P_typ_ATPase_HD_dom"/>
</dbReference>